<dbReference type="InterPro" id="IPR039426">
    <property type="entry name" value="TonB-dep_rcpt-like"/>
</dbReference>
<dbReference type="Proteomes" id="UP001501556">
    <property type="component" value="Unassembled WGS sequence"/>
</dbReference>
<dbReference type="EMBL" id="BAABDI010000004">
    <property type="protein sequence ID" value="GAA3964402.1"/>
    <property type="molecule type" value="Genomic_DNA"/>
</dbReference>
<protein>
    <submittedName>
        <fullName evidence="3">TonB-dependent receptor</fullName>
    </submittedName>
</protein>
<dbReference type="Gene3D" id="2.60.40.1120">
    <property type="entry name" value="Carboxypeptidase-like, regulatory domain"/>
    <property type="match status" value="1"/>
</dbReference>
<dbReference type="RefSeq" id="WP_345121404.1">
    <property type="nucleotide sequence ID" value="NZ_BAABDI010000004.1"/>
</dbReference>
<evidence type="ECO:0000313" key="4">
    <source>
        <dbReference type="Proteomes" id="UP001501556"/>
    </source>
</evidence>
<organism evidence="3 4">
    <name type="scientific">Hymenobacter antarcticus</name>
    <dbReference type="NCBI Taxonomy" id="486270"/>
    <lineage>
        <taxon>Bacteria</taxon>
        <taxon>Pseudomonadati</taxon>
        <taxon>Bacteroidota</taxon>
        <taxon>Cytophagia</taxon>
        <taxon>Cytophagales</taxon>
        <taxon>Hymenobacteraceae</taxon>
        <taxon>Hymenobacter</taxon>
    </lineage>
</organism>
<feature type="chain" id="PRO_5045392766" evidence="2">
    <location>
        <begin position="21"/>
        <end position="744"/>
    </location>
</feature>
<sequence length="744" mass="80845">MKTSLLPLLLLLSAAQTAQAQIAPTQHSPIHSVTQSLTGQVRDAAGRPLPGVNVFLKTTFDGASTDSLGRFSFRTDRAAGPAVLVVSLIGYVPQELPVTLGAGPISLPTIKLKENRAQLGDVVVTAGAFEASDEKRASVLKPLDIVTTAGALGDIAGALNALPGTTRVGETGQLFVRGGAASETKQYLDGLPVQTPYAGAVPNVAARGRFSPFLFKGMVFSTGGYSAEYGQALSAVVALHSTDLAPETQTSISLMSVGGSLSRTRRWARTSLAVSADYTNLAPYFNLVPQNLGWDRAPLALGGSLKLAHKVGEAGMLKVYGTYSRQRLALRQPDANPEFAATGHPISLANDNLYLHTTYRAPLTRGWSLNTGLALTRDENTLHPDVQTVHDTDHSAVARLVLTNDSASTWFNLKMGLDGYAQRYRQQYRAHAEASTQALGVDEQRGAGFLESELVLTNRLAGRAGLRTEYSALLGRWNAAPRLGLAYKTGANSQLSAAWGWFYQTPTTDLLRISSALRFERAEHYLLTYQHQVKDRTLRAEIYQKNYARLTTFNAAQPFNPTTYQNGGGGYARGVDVLFRDRTTVKMADYWVSYGLLDTRRQFRADPVAAMPTFAARHNLSVVGKYYVQKLHTQFGFTYAYGSGRRYHNPNLPGYNQSTLPAYQDLSVNASYLTHWFGQFTIVYVSASNVLGRQNIFGYTYAGAADASGQYRVAAVGQPAPRMLFVGVFISINKTKVDLDKRPD</sequence>
<dbReference type="PANTHER" id="PTHR30069">
    <property type="entry name" value="TONB-DEPENDENT OUTER MEMBRANE RECEPTOR"/>
    <property type="match status" value="1"/>
</dbReference>
<gene>
    <name evidence="3" type="ORF">GCM10022407_08730</name>
</gene>
<dbReference type="SUPFAM" id="SSF49464">
    <property type="entry name" value="Carboxypeptidase regulatory domain-like"/>
    <property type="match status" value="1"/>
</dbReference>
<dbReference type="SUPFAM" id="SSF56935">
    <property type="entry name" value="Porins"/>
    <property type="match status" value="1"/>
</dbReference>
<keyword evidence="4" id="KW-1185">Reference proteome</keyword>
<reference evidence="4" key="1">
    <citation type="journal article" date="2019" name="Int. J. Syst. Evol. Microbiol.">
        <title>The Global Catalogue of Microorganisms (GCM) 10K type strain sequencing project: providing services to taxonomists for standard genome sequencing and annotation.</title>
        <authorList>
            <consortium name="The Broad Institute Genomics Platform"/>
            <consortium name="The Broad Institute Genome Sequencing Center for Infectious Disease"/>
            <person name="Wu L."/>
            <person name="Ma J."/>
        </authorList>
    </citation>
    <scope>NUCLEOTIDE SEQUENCE [LARGE SCALE GENOMIC DNA]</scope>
    <source>
        <strain evidence="4">JCM 17217</strain>
    </source>
</reference>
<dbReference type="Pfam" id="PF13715">
    <property type="entry name" value="CarbopepD_reg_2"/>
    <property type="match status" value="1"/>
</dbReference>
<dbReference type="PANTHER" id="PTHR30069:SF29">
    <property type="entry name" value="HEMOGLOBIN AND HEMOGLOBIN-HAPTOGLOBIN-BINDING PROTEIN 1-RELATED"/>
    <property type="match status" value="1"/>
</dbReference>
<accession>A0ABP7PET5</accession>
<evidence type="ECO:0000256" key="2">
    <source>
        <dbReference type="SAM" id="SignalP"/>
    </source>
</evidence>
<comment type="caution">
    <text evidence="3">The sequence shown here is derived from an EMBL/GenBank/DDBJ whole genome shotgun (WGS) entry which is preliminary data.</text>
</comment>
<dbReference type="InterPro" id="IPR037066">
    <property type="entry name" value="Plug_dom_sf"/>
</dbReference>
<evidence type="ECO:0000313" key="3">
    <source>
        <dbReference type="EMBL" id="GAA3964402.1"/>
    </source>
</evidence>
<keyword evidence="3" id="KW-0675">Receptor</keyword>
<name>A0ABP7PET5_9BACT</name>
<keyword evidence="1 2" id="KW-0732">Signal</keyword>
<dbReference type="Gene3D" id="2.170.130.10">
    <property type="entry name" value="TonB-dependent receptor, plug domain"/>
    <property type="match status" value="1"/>
</dbReference>
<feature type="signal peptide" evidence="2">
    <location>
        <begin position="1"/>
        <end position="20"/>
    </location>
</feature>
<proteinExistence type="predicted"/>
<dbReference type="InterPro" id="IPR008969">
    <property type="entry name" value="CarboxyPept-like_regulatory"/>
</dbReference>
<evidence type="ECO:0000256" key="1">
    <source>
        <dbReference type="ARBA" id="ARBA00022729"/>
    </source>
</evidence>